<evidence type="ECO:0000313" key="2">
    <source>
        <dbReference type="Proteomes" id="UP001076464"/>
    </source>
</evidence>
<accession>A0ACC6CAB4</accession>
<organism evidence="1 2">
    <name type="scientific">Roseateles hydrophilus</name>
    <dbReference type="NCBI Taxonomy" id="2975054"/>
    <lineage>
        <taxon>Bacteria</taxon>
        <taxon>Pseudomonadati</taxon>
        <taxon>Pseudomonadota</taxon>
        <taxon>Betaproteobacteria</taxon>
        <taxon>Burkholderiales</taxon>
        <taxon>Sphaerotilaceae</taxon>
        <taxon>Roseateles</taxon>
    </lineage>
</organism>
<dbReference type="Proteomes" id="UP001076464">
    <property type="component" value="Unassembled WGS sequence"/>
</dbReference>
<keyword evidence="2" id="KW-1185">Reference proteome</keyword>
<evidence type="ECO:0000313" key="1">
    <source>
        <dbReference type="EMBL" id="MCY4745274.1"/>
    </source>
</evidence>
<protein>
    <submittedName>
        <fullName evidence="1">GNAT family N-acetyltransferase</fullName>
    </submittedName>
</protein>
<reference evidence="1" key="1">
    <citation type="submission" date="2022-08" db="EMBL/GenBank/DDBJ databases">
        <title>Genome sequencing of Pelomonas sp. UHG3.</title>
        <authorList>
            <person name="So Y."/>
        </authorList>
    </citation>
    <scope>NUCLEOTIDE SEQUENCE</scope>
    <source>
        <strain evidence="1">UHG3</strain>
    </source>
</reference>
<name>A0ACC6CAB4_9BURK</name>
<sequence length="150" mass="16407">MTDARDGYRLSFAPEDIDAQAAHAFLRGAYWCEGIPLATVERAIAHSLCIALHAGGAGQVGFARVVTDRATFAYLCDVYVLPPHRRRGLAAWMIDALLAHTDLQGLRRFMLFTRDAQALYAGHGFAPLATPQRGMEIVRPGLYLQPSPSP</sequence>
<proteinExistence type="predicted"/>
<gene>
    <name evidence="1" type="ORF">NYO99_09850</name>
</gene>
<dbReference type="EMBL" id="JAPPUY010000002">
    <property type="protein sequence ID" value="MCY4745274.1"/>
    <property type="molecule type" value="Genomic_DNA"/>
</dbReference>
<comment type="caution">
    <text evidence="1">The sequence shown here is derived from an EMBL/GenBank/DDBJ whole genome shotgun (WGS) entry which is preliminary data.</text>
</comment>